<dbReference type="RefSeq" id="WP_210597303.1">
    <property type="nucleotide sequence ID" value="NZ_JAGKSQ010000004.1"/>
</dbReference>
<feature type="transmembrane region" description="Helical" evidence="1">
    <location>
        <begin position="129"/>
        <end position="150"/>
    </location>
</feature>
<keyword evidence="1" id="KW-0812">Transmembrane</keyword>
<protein>
    <submittedName>
        <fullName evidence="2">Permease</fullName>
    </submittedName>
</protein>
<name>A0A940WW00_9BACI</name>
<feature type="transmembrane region" description="Helical" evidence="1">
    <location>
        <begin position="21"/>
        <end position="43"/>
    </location>
</feature>
<organism evidence="2 3">
    <name type="scientific">Halalkalibacter suaedae</name>
    <dbReference type="NCBI Taxonomy" id="2822140"/>
    <lineage>
        <taxon>Bacteria</taxon>
        <taxon>Bacillati</taxon>
        <taxon>Bacillota</taxon>
        <taxon>Bacilli</taxon>
        <taxon>Bacillales</taxon>
        <taxon>Bacillaceae</taxon>
        <taxon>Halalkalibacter</taxon>
    </lineage>
</organism>
<gene>
    <name evidence="2" type="ORF">J7W16_10680</name>
</gene>
<accession>A0A940WW00</accession>
<feature type="transmembrane region" description="Helical" evidence="1">
    <location>
        <begin position="89"/>
        <end position="109"/>
    </location>
</feature>
<comment type="caution">
    <text evidence="2">The sequence shown here is derived from an EMBL/GenBank/DDBJ whole genome shotgun (WGS) entry which is preliminary data.</text>
</comment>
<keyword evidence="3" id="KW-1185">Reference proteome</keyword>
<sequence>MFAGHFGLAAAVKAKEPQVPLWALMVSTQLLDLIFVPLLIADIERLELLGPGIGEVIIHADYSHSLVSALIISLIAFFLGAWRWGKRSGFVIGGVVFSHWLLDFLVHRADMAIVPGNLGNFPLLGLGMWKWPIISMTVEGILVIIGSILYFRYVLTRQRETSEVSLSRALFTGTIMATLLVLSLVTDLLGIG</sequence>
<keyword evidence="1" id="KW-0472">Membrane</keyword>
<proteinExistence type="predicted"/>
<feature type="transmembrane region" description="Helical" evidence="1">
    <location>
        <begin position="63"/>
        <end position="82"/>
    </location>
</feature>
<keyword evidence="1" id="KW-1133">Transmembrane helix</keyword>
<reference evidence="2" key="1">
    <citation type="submission" date="2021-03" db="EMBL/GenBank/DDBJ databases">
        <title>Bacillus suaedae sp. nov., isolated from Suaeda aralocaspica.</title>
        <authorList>
            <person name="Lei R.F.R."/>
        </authorList>
    </citation>
    <scope>NUCLEOTIDE SEQUENCE</scope>
    <source>
        <strain evidence="2">YZJH907-2</strain>
    </source>
</reference>
<dbReference type="EMBL" id="JAGKSQ010000004">
    <property type="protein sequence ID" value="MBP3951602.1"/>
    <property type="molecule type" value="Genomic_DNA"/>
</dbReference>
<dbReference type="AlphaFoldDB" id="A0A940WW00"/>
<evidence type="ECO:0000256" key="1">
    <source>
        <dbReference type="SAM" id="Phobius"/>
    </source>
</evidence>
<feature type="transmembrane region" description="Helical" evidence="1">
    <location>
        <begin position="170"/>
        <end position="191"/>
    </location>
</feature>
<evidence type="ECO:0000313" key="2">
    <source>
        <dbReference type="EMBL" id="MBP3951602.1"/>
    </source>
</evidence>
<dbReference type="Proteomes" id="UP000678228">
    <property type="component" value="Unassembled WGS sequence"/>
</dbReference>
<evidence type="ECO:0000313" key="3">
    <source>
        <dbReference type="Proteomes" id="UP000678228"/>
    </source>
</evidence>